<keyword evidence="2" id="KW-1185">Reference proteome</keyword>
<accession>A0A085ASF3</accession>
<gene>
    <name evidence="1" type="ORF">GTGU_00152</name>
</gene>
<protein>
    <submittedName>
        <fullName evidence="1">Uncharacterized protein</fullName>
    </submittedName>
</protein>
<organism evidence="1 2">
    <name type="scientific">Trabulsiella guamensis ATCC 49490</name>
    <dbReference type="NCBI Taxonomy" id="1005994"/>
    <lineage>
        <taxon>Bacteria</taxon>
        <taxon>Pseudomonadati</taxon>
        <taxon>Pseudomonadota</taxon>
        <taxon>Gammaproteobacteria</taxon>
        <taxon>Enterobacterales</taxon>
        <taxon>Enterobacteriaceae</taxon>
        <taxon>Trabulsiella</taxon>
    </lineage>
</organism>
<reference evidence="2" key="1">
    <citation type="submission" date="2014-05" db="EMBL/GenBank/DDBJ databases">
        <title>ATOL: Assembling a taxonomically balanced genome-scale reconstruction of the evolutionary history of the Enterobacteriaceae.</title>
        <authorList>
            <person name="Plunkett G. III"/>
            <person name="Neeno-Eckwall E.C."/>
            <person name="Glasner J.D."/>
            <person name="Perna N.T."/>
        </authorList>
    </citation>
    <scope>NUCLEOTIDE SEQUENCE [LARGE SCALE GENOMIC DNA]</scope>
    <source>
        <strain evidence="2">ATCC 49490</strain>
    </source>
</reference>
<comment type="caution">
    <text evidence="1">The sequence shown here is derived from an EMBL/GenBank/DDBJ whole genome shotgun (WGS) entry which is preliminary data.</text>
</comment>
<evidence type="ECO:0000313" key="2">
    <source>
        <dbReference type="Proteomes" id="UP000028630"/>
    </source>
</evidence>
<dbReference type="EMBL" id="JMTB01000008">
    <property type="protein sequence ID" value="KFC13148.1"/>
    <property type="molecule type" value="Genomic_DNA"/>
</dbReference>
<proteinExistence type="predicted"/>
<evidence type="ECO:0000313" key="1">
    <source>
        <dbReference type="EMBL" id="KFC13148.1"/>
    </source>
</evidence>
<dbReference type="AlphaFoldDB" id="A0A085ASF3"/>
<dbReference type="Proteomes" id="UP000028630">
    <property type="component" value="Unassembled WGS sequence"/>
</dbReference>
<name>A0A085ASF3_9ENTR</name>
<sequence length="63" mass="7094">MEFDAKLGACFLVTKALVKTLTPEQRKIAAIAVTSHIEGLYKDENSDPVQVRALENYINRLLF</sequence>